<name>A0A368PGR0_SETIT</name>
<organism evidence="1">
    <name type="scientific">Setaria italica</name>
    <name type="common">Foxtail millet</name>
    <name type="synonym">Panicum italicum</name>
    <dbReference type="NCBI Taxonomy" id="4555"/>
    <lineage>
        <taxon>Eukaryota</taxon>
        <taxon>Viridiplantae</taxon>
        <taxon>Streptophyta</taxon>
        <taxon>Embryophyta</taxon>
        <taxon>Tracheophyta</taxon>
        <taxon>Spermatophyta</taxon>
        <taxon>Magnoliopsida</taxon>
        <taxon>Liliopsida</taxon>
        <taxon>Poales</taxon>
        <taxon>Poaceae</taxon>
        <taxon>PACMAD clade</taxon>
        <taxon>Panicoideae</taxon>
        <taxon>Panicodae</taxon>
        <taxon>Paniceae</taxon>
        <taxon>Cenchrinae</taxon>
        <taxon>Setaria</taxon>
    </lineage>
</organism>
<reference evidence="1" key="2">
    <citation type="submission" date="2015-07" db="EMBL/GenBank/DDBJ databases">
        <authorList>
            <person name="Noorani M."/>
        </authorList>
    </citation>
    <scope>NUCLEOTIDE SEQUENCE</scope>
    <source>
        <strain evidence="1">Yugu1</strain>
    </source>
</reference>
<evidence type="ECO:0000313" key="1">
    <source>
        <dbReference type="EMBL" id="RCV04753.1"/>
    </source>
</evidence>
<sequence length="141" mass="15659">MDREGFTSHGQENELWDELLGELLSWMRRGRVELPTGTKEAPNLILPYLPLSRPPPCPLPRPPPLPCSLSFVRRLPLPSLSLALPPPAPPPPSHGQENQLRNKLLRKLIRAIDIISPSSDNRQTVGSPVCHNKHLCSSFCG</sequence>
<accession>A0A368PGR0</accession>
<protein>
    <submittedName>
        <fullName evidence="1">Uncharacterized protein</fullName>
    </submittedName>
</protein>
<dbReference type="AlphaFoldDB" id="A0A368PGR0"/>
<dbReference type="OrthoDB" id="10545399at2759"/>
<dbReference type="EMBL" id="CM003528">
    <property type="protein sequence ID" value="RCV04753.1"/>
    <property type="molecule type" value="Genomic_DNA"/>
</dbReference>
<gene>
    <name evidence="1" type="ORF">SETIT_1G026400v2</name>
</gene>
<reference evidence="1" key="1">
    <citation type="journal article" date="2012" name="Nat. Biotechnol.">
        <title>Reference genome sequence of the model plant Setaria.</title>
        <authorList>
            <person name="Bennetzen J.L."/>
            <person name="Schmutz J."/>
            <person name="Wang H."/>
            <person name="Percifield R."/>
            <person name="Hawkins J."/>
            <person name="Pontaroli A.C."/>
            <person name="Estep M."/>
            <person name="Feng L."/>
            <person name="Vaughn J.N."/>
            <person name="Grimwood J."/>
            <person name="Jenkins J."/>
            <person name="Barry K."/>
            <person name="Lindquist E."/>
            <person name="Hellsten U."/>
            <person name="Deshpande S."/>
            <person name="Wang X."/>
            <person name="Wu X."/>
            <person name="Mitros T."/>
            <person name="Triplett J."/>
            <person name="Yang X."/>
            <person name="Ye C.Y."/>
            <person name="Mauro-Herrera M."/>
            <person name="Wang L."/>
            <person name="Li P."/>
            <person name="Sharma M."/>
            <person name="Sharma R."/>
            <person name="Ronald P.C."/>
            <person name="Panaud O."/>
            <person name="Kellogg E.A."/>
            <person name="Brutnell T.P."/>
            <person name="Doust A.N."/>
            <person name="Tuskan G.A."/>
            <person name="Rokhsar D."/>
            <person name="Devos K.M."/>
        </authorList>
    </citation>
    <scope>NUCLEOTIDE SEQUENCE [LARGE SCALE GENOMIC DNA]</scope>
    <source>
        <strain evidence="1">Yugu1</strain>
    </source>
</reference>
<proteinExistence type="predicted"/>